<dbReference type="EMBL" id="FMJC01000002">
    <property type="protein sequence ID" value="SCM74283.1"/>
    <property type="molecule type" value="Genomic_DNA"/>
</dbReference>
<evidence type="ECO:0000313" key="1">
    <source>
        <dbReference type="EMBL" id="SCM74278.1"/>
    </source>
</evidence>
<name>A0A212L9U4_9BACT</name>
<dbReference type="AlphaFoldDB" id="A0A212L9U4"/>
<proteinExistence type="predicted"/>
<protein>
    <submittedName>
        <fullName evidence="1">Uncharacterized protein</fullName>
    </submittedName>
</protein>
<gene>
    <name evidence="1" type="ORF">KL86DES1_21841</name>
    <name evidence="2" type="ORF">KL86DES1_21844</name>
</gene>
<reference evidence="1" key="1">
    <citation type="submission" date="2016-08" db="EMBL/GenBank/DDBJ databases">
        <authorList>
            <person name="Seilhamer J.J."/>
        </authorList>
    </citation>
    <scope>NUCLEOTIDE SEQUENCE</scope>
    <source>
        <strain evidence="1">86-1</strain>
    </source>
</reference>
<sequence>MTGMTENSSRDRTVWGLSTLKKCSCANVAPTLHEVAAQHDVGSAIRALTSFNTATHVKKNKPAQETVLCAGFFTRAFCGAAATCRRQLP</sequence>
<accession>A0A212L9U4</accession>
<evidence type="ECO:0000313" key="2">
    <source>
        <dbReference type="EMBL" id="SCM74283.1"/>
    </source>
</evidence>
<organism evidence="1">
    <name type="scientific">uncultured Desulfovibrio sp</name>
    <dbReference type="NCBI Taxonomy" id="167968"/>
    <lineage>
        <taxon>Bacteria</taxon>
        <taxon>Pseudomonadati</taxon>
        <taxon>Thermodesulfobacteriota</taxon>
        <taxon>Desulfovibrionia</taxon>
        <taxon>Desulfovibrionales</taxon>
        <taxon>Desulfovibrionaceae</taxon>
        <taxon>Desulfovibrio</taxon>
        <taxon>environmental samples</taxon>
    </lineage>
</organism>
<dbReference type="EMBL" id="FMJC01000002">
    <property type="protein sequence ID" value="SCM74278.1"/>
    <property type="molecule type" value="Genomic_DNA"/>
</dbReference>